<sequence length="129" mass="14955">MKRQTARQRVDTAQLDSESIRRVVRPLFRRRNDYGSKALNELPEELRRFGIVTVRDLRLLMKRHRRSLLLDEHVRMKRAEALYLAHEARFGGIDTFANTSWLAIPGLVRSAMELEFGEEAAVYVTGSPC</sequence>
<reference evidence="1 3" key="2">
    <citation type="submission" date="2020-08" db="EMBL/GenBank/DDBJ databases">
        <title>Streptomycin resistant and MDR strain, P. mexicana.</title>
        <authorList>
            <person name="Ganesh-kumar S."/>
            <person name="Zhe T."/>
            <person name="Yu Z."/>
            <person name="Min Y."/>
        </authorList>
    </citation>
    <scope>NUCLEOTIDE SEQUENCE [LARGE SCALE GENOMIC DNA]</scope>
    <source>
        <strain evidence="1 3">GTZY</strain>
    </source>
</reference>
<evidence type="ECO:0000313" key="1">
    <source>
        <dbReference type="EMBL" id="QND81878.1"/>
    </source>
</evidence>
<evidence type="ECO:0000313" key="2">
    <source>
        <dbReference type="EMBL" id="QNN77793.1"/>
    </source>
</evidence>
<evidence type="ECO:0000313" key="3">
    <source>
        <dbReference type="Proteomes" id="UP000515506"/>
    </source>
</evidence>
<dbReference type="EMBL" id="CP060028">
    <property type="protein sequence ID" value="QND81878.1"/>
    <property type="molecule type" value="Genomic_DNA"/>
</dbReference>
<dbReference type="EMBL" id="CP060731">
    <property type="protein sequence ID" value="QNN77793.1"/>
    <property type="molecule type" value="Genomic_DNA"/>
</dbReference>
<dbReference type="Proteomes" id="UP000515838">
    <property type="component" value="Chromosome"/>
</dbReference>
<name>A0A7G9TCG8_PSEMX</name>
<organism evidence="2 4">
    <name type="scientific">Pseudoxanthomonas mexicana</name>
    <dbReference type="NCBI Taxonomy" id="128785"/>
    <lineage>
        <taxon>Bacteria</taxon>
        <taxon>Pseudomonadati</taxon>
        <taxon>Pseudomonadota</taxon>
        <taxon>Gammaproteobacteria</taxon>
        <taxon>Lysobacterales</taxon>
        <taxon>Lysobacteraceae</taxon>
        <taxon>Pseudoxanthomonas</taxon>
    </lineage>
</organism>
<dbReference type="AlphaFoldDB" id="A0A7G9TCG8"/>
<keyword evidence="3" id="KW-1185">Reference proteome</keyword>
<gene>
    <name evidence="1" type="ORF">H4W19_09165</name>
    <name evidence="2" type="ORF">IAE60_18200</name>
</gene>
<proteinExistence type="predicted"/>
<dbReference type="Proteomes" id="UP000515506">
    <property type="component" value="Chromosome"/>
</dbReference>
<accession>A0A7G9TCG8</accession>
<protein>
    <submittedName>
        <fullName evidence="2">Uncharacterized protein</fullName>
    </submittedName>
</protein>
<evidence type="ECO:0000313" key="4">
    <source>
        <dbReference type="Proteomes" id="UP000515838"/>
    </source>
</evidence>
<reference evidence="2 4" key="1">
    <citation type="submission" date="2020-08" db="EMBL/GenBank/DDBJ databases">
        <title>Streptomycin Non-resistant strain, P. mexicana.</title>
        <authorList>
            <person name="Ganesh-Kumar S."/>
            <person name="Zhe T."/>
            <person name="Yu Z."/>
            <person name="Min Y."/>
        </authorList>
    </citation>
    <scope>NUCLEOTIDE SEQUENCE [LARGE SCALE GENOMIC DNA]</scope>
    <source>
        <strain evidence="2 4">GTZY2</strain>
    </source>
</reference>